<sequence>MASFWAYIMKTLRQISREKVRKELHKAQQAHLKYNLLHGVRMLRVWIDECPLMNCDKGKFHTHLICPECGWVDRHNPKCEECSRMQRINKSVAESKRLRKKAELRKRAIFI</sequence>
<dbReference type="AlphaFoldDB" id="X0SMV8"/>
<accession>X0SMV8</accession>
<protein>
    <submittedName>
        <fullName evidence="1">Uncharacterized protein</fullName>
    </submittedName>
</protein>
<proteinExistence type="predicted"/>
<organism evidence="1">
    <name type="scientific">marine sediment metagenome</name>
    <dbReference type="NCBI Taxonomy" id="412755"/>
    <lineage>
        <taxon>unclassified sequences</taxon>
        <taxon>metagenomes</taxon>
        <taxon>ecological metagenomes</taxon>
    </lineage>
</organism>
<reference evidence="1" key="1">
    <citation type="journal article" date="2014" name="Front. Microbiol.">
        <title>High frequency of phylogenetically diverse reductive dehalogenase-homologous genes in deep subseafloor sedimentary metagenomes.</title>
        <authorList>
            <person name="Kawai M."/>
            <person name="Futagami T."/>
            <person name="Toyoda A."/>
            <person name="Takaki Y."/>
            <person name="Nishi S."/>
            <person name="Hori S."/>
            <person name="Arai W."/>
            <person name="Tsubouchi T."/>
            <person name="Morono Y."/>
            <person name="Uchiyama I."/>
            <person name="Ito T."/>
            <person name="Fujiyama A."/>
            <person name="Inagaki F."/>
            <person name="Takami H."/>
        </authorList>
    </citation>
    <scope>NUCLEOTIDE SEQUENCE</scope>
    <source>
        <strain evidence="1">Expedition CK06-06</strain>
    </source>
</reference>
<dbReference type="EMBL" id="BARS01008278">
    <property type="protein sequence ID" value="GAF76446.1"/>
    <property type="molecule type" value="Genomic_DNA"/>
</dbReference>
<feature type="non-terminal residue" evidence="1">
    <location>
        <position position="111"/>
    </location>
</feature>
<comment type="caution">
    <text evidence="1">The sequence shown here is derived from an EMBL/GenBank/DDBJ whole genome shotgun (WGS) entry which is preliminary data.</text>
</comment>
<evidence type="ECO:0000313" key="1">
    <source>
        <dbReference type="EMBL" id="GAF76446.1"/>
    </source>
</evidence>
<name>X0SMV8_9ZZZZ</name>
<gene>
    <name evidence="1" type="ORF">S01H1_15810</name>
</gene>